<dbReference type="Pfam" id="PF13692">
    <property type="entry name" value="Glyco_trans_1_4"/>
    <property type="match status" value="1"/>
</dbReference>
<dbReference type="OrthoDB" id="9768685at2"/>
<reference evidence="2" key="1">
    <citation type="submission" date="2017-06" db="EMBL/GenBank/DDBJ databases">
        <authorList>
            <person name="Varghese N."/>
            <person name="Submissions S."/>
        </authorList>
    </citation>
    <scope>NUCLEOTIDE SEQUENCE [LARGE SCALE GENOMIC DNA]</scope>
    <source>
        <strain evidence="2">NKM1</strain>
    </source>
</reference>
<keyword evidence="2" id="KW-1185">Reference proteome</keyword>
<dbReference type="PANTHER" id="PTHR12526">
    <property type="entry name" value="GLYCOSYLTRANSFERASE"/>
    <property type="match status" value="1"/>
</dbReference>
<evidence type="ECO:0000313" key="1">
    <source>
        <dbReference type="EMBL" id="SNS08709.1"/>
    </source>
</evidence>
<accession>A0A239BM65</accession>
<dbReference type="RefSeq" id="WP_089317519.1">
    <property type="nucleotide sequence ID" value="NZ_FZOQ01000002.1"/>
</dbReference>
<dbReference type="GO" id="GO:0016740">
    <property type="term" value="F:transferase activity"/>
    <property type="evidence" value="ECO:0007669"/>
    <property type="project" value="UniProtKB-KW"/>
</dbReference>
<dbReference type="EMBL" id="FZOQ01000002">
    <property type="protein sequence ID" value="SNS08709.1"/>
    <property type="molecule type" value="Genomic_DNA"/>
</dbReference>
<organism evidence="1 2">
    <name type="scientific">Pontibacter ummariensis</name>
    <dbReference type="NCBI Taxonomy" id="1610492"/>
    <lineage>
        <taxon>Bacteria</taxon>
        <taxon>Pseudomonadati</taxon>
        <taxon>Bacteroidota</taxon>
        <taxon>Cytophagia</taxon>
        <taxon>Cytophagales</taxon>
        <taxon>Hymenobacteraceae</taxon>
        <taxon>Pontibacter</taxon>
    </lineage>
</organism>
<gene>
    <name evidence="1" type="ORF">SAMN06296052_10218</name>
</gene>
<dbReference type="SUPFAM" id="SSF53756">
    <property type="entry name" value="UDP-Glycosyltransferase/glycogen phosphorylase"/>
    <property type="match status" value="1"/>
</dbReference>
<evidence type="ECO:0000313" key="2">
    <source>
        <dbReference type="Proteomes" id="UP000198432"/>
    </source>
</evidence>
<dbReference type="AlphaFoldDB" id="A0A239BM65"/>
<dbReference type="PANTHER" id="PTHR12526:SF627">
    <property type="entry name" value="D-RHAMNOSYLTRANSFERASE WBPZ"/>
    <property type="match status" value="1"/>
</dbReference>
<proteinExistence type="predicted"/>
<protein>
    <submittedName>
        <fullName evidence="1">Glycosyltransferase involved in cell wall bisynthesis</fullName>
    </submittedName>
</protein>
<name>A0A239BM65_9BACT</name>
<dbReference type="Proteomes" id="UP000198432">
    <property type="component" value="Unassembled WGS sequence"/>
</dbReference>
<sequence>MMEVLHITTFDSGGAGGAASRLHSSLLKLGVSSKLLCLKQTNNRVEDVYKFPSQERIYPSIFKRLLRKLNIGYSYNERLLLNLSKVKESYELFTSPLSDHQIHLHRLVQQADVIHLHWVANFVDYPSFFKNINKPIIWTLHDFNPDQGGFHLQSDTLGIECQILKRYEDEFIKIKRDAIFNSDVTFVSPSNWFHKRLKHNVISKVKKEVIYHGVDEQVYHSYDKLFSRRVLNLDYDEKVFICIASNLNRKAKGFDLLISSLDNLAKDCKFRLLAVGTESNITRPYITYLGNIDNESFLTLTYSAADAFLSFSNEESFGLCAAEALLCGLPVVSTPVGIMEDVVIDGFNGFLSQSFEVDEFYCTLKRFLLSEQCFSNTKIRESAIVHFSLMNQTRKYLNLYKSVLKSAI</sequence>
<keyword evidence="1" id="KW-0808">Transferase</keyword>
<dbReference type="Gene3D" id="3.40.50.2000">
    <property type="entry name" value="Glycogen Phosphorylase B"/>
    <property type="match status" value="2"/>
</dbReference>